<dbReference type="InterPro" id="IPR016163">
    <property type="entry name" value="Ald_DH_C"/>
</dbReference>
<organism evidence="6 7">
    <name type="scientific">Batrachochytrium dendrobatidis (strain JAM81 / FGSC 10211)</name>
    <name type="common">Frog chytrid fungus</name>
    <dbReference type="NCBI Taxonomy" id="684364"/>
    <lineage>
        <taxon>Eukaryota</taxon>
        <taxon>Fungi</taxon>
        <taxon>Fungi incertae sedis</taxon>
        <taxon>Chytridiomycota</taxon>
        <taxon>Chytridiomycota incertae sedis</taxon>
        <taxon>Chytridiomycetes</taxon>
        <taxon>Rhizophydiales</taxon>
        <taxon>Rhizophydiales incertae sedis</taxon>
        <taxon>Batrachochytrium</taxon>
    </lineage>
</organism>
<dbReference type="InterPro" id="IPR015590">
    <property type="entry name" value="Aldehyde_DH_dom"/>
</dbReference>
<gene>
    <name evidence="6" type="ORF">BATDEDRAFT_15187</name>
</gene>
<dbReference type="Gene3D" id="3.40.309.10">
    <property type="entry name" value="Aldehyde Dehydrogenase, Chain A, domain 2"/>
    <property type="match status" value="1"/>
</dbReference>
<evidence type="ECO:0000256" key="4">
    <source>
        <dbReference type="RuleBase" id="RU003345"/>
    </source>
</evidence>
<dbReference type="Pfam" id="PF00171">
    <property type="entry name" value="Aldedh"/>
    <property type="match status" value="1"/>
</dbReference>
<dbReference type="SUPFAM" id="SSF53720">
    <property type="entry name" value="ALDH-like"/>
    <property type="match status" value="1"/>
</dbReference>
<evidence type="ECO:0000313" key="7">
    <source>
        <dbReference type="Proteomes" id="UP000007241"/>
    </source>
</evidence>
<evidence type="ECO:0000259" key="5">
    <source>
        <dbReference type="Pfam" id="PF00171"/>
    </source>
</evidence>
<dbReference type="HOGENOM" id="CLU_005391_0_2_1"/>
<keyword evidence="2 4" id="KW-0560">Oxidoreductase</keyword>
<dbReference type="InterPro" id="IPR029510">
    <property type="entry name" value="Ald_DH_CS_GLU"/>
</dbReference>
<feature type="domain" description="Aldehyde dehydrogenase" evidence="5">
    <location>
        <begin position="28"/>
        <end position="493"/>
    </location>
</feature>
<dbReference type="InterPro" id="IPR016162">
    <property type="entry name" value="Ald_DH_N"/>
</dbReference>
<dbReference type="FunFam" id="3.40.309.10:FF:000012">
    <property type="entry name" value="Betaine aldehyde dehydrogenase"/>
    <property type="match status" value="1"/>
</dbReference>
<accession>F4PFZ7</accession>
<dbReference type="InterPro" id="IPR016160">
    <property type="entry name" value="Ald_DH_CS_CYS"/>
</dbReference>
<dbReference type="Gene3D" id="3.40.605.10">
    <property type="entry name" value="Aldehyde Dehydrogenase, Chain A, domain 1"/>
    <property type="match status" value="1"/>
</dbReference>
<dbReference type="InParanoid" id="F4PFZ7"/>
<dbReference type="PROSITE" id="PS00070">
    <property type="entry name" value="ALDEHYDE_DEHYDR_CYS"/>
    <property type="match status" value="1"/>
</dbReference>
<protein>
    <recommendedName>
        <fullName evidence="5">Aldehyde dehydrogenase domain-containing protein</fullName>
    </recommendedName>
</protein>
<proteinExistence type="inferred from homology"/>
<dbReference type="InterPro" id="IPR016161">
    <property type="entry name" value="Ald_DH/histidinol_DH"/>
</dbReference>
<feature type="active site" evidence="3">
    <location>
        <position position="267"/>
    </location>
</feature>
<comment type="similarity">
    <text evidence="1 4">Belongs to the aldehyde dehydrogenase family.</text>
</comment>
<dbReference type="FunFam" id="3.40.605.10:FF:000007">
    <property type="entry name" value="NAD/NADP-dependent betaine aldehyde dehydrogenase"/>
    <property type="match status" value="1"/>
</dbReference>
<dbReference type="EMBL" id="GL882985">
    <property type="protein sequence ID" value="EGF75847.1"/>
    <property type="molecule type" value="Genomic_DNA"/>
</dbReference>
<evidence type="ECO:0000313" key="6">
    <source>
        <dbReference type="EMBL" id="EGF75847.1"/>
    </source>
</evidence>
<evidence type="ECO:0000256" key="2">
    <source>
        <dbReference type="ARBA" id="ARBA00023002"/>
    </source>
</evidence>
<dbReference type="STRING" id="684364.F4PFZ7"/>
<evidence type="ECO:0000256" key="3">
    <source>
        <dbReference type="PROSITE-ProRule" id="PRU10007"/>
    </source>
</evidence>
<dbReference type="GO" id="GO:0016620">
    <property type="term" value="F:oxidoreductase activity, acting on the aldehyde or oxo group of donors, NAD or NADP as acceptor"/>
    <property type="evidence" value="ECO:0007669"/>
    <property type="project" value="InterPro"/>
</dbReference>
<dbReference type="Proteomes" id="UP000007241">
    <property type="component" value="Unassembled WGS sequence"/>
</dbReference>
<evidence type="ECO:0000256" key="1">
    <source>
        <dbReference type="ARBA" id="ARBA00009986"/>
    </source>
</evidence>
<dbReference type="OrthoDB" id="310895at2759"/>
<dbReference type="OMA" id="WNFPLDM"/>
<keyword evidence="7" id="KW-1185">Reference proteome</keyword>
<dbReference type="PANTHER" id="PTHR11699">
    <property type="entry name" value="ALDEHYDE DEHYDROGENASE-RELATED"/>
    <property type="match status" value="1"/>
</dbReference>
<name>F4PFZ7_BATDJ</name>
<sequence>MSTTLVELNRKAVEFISKPKKMLINGQWVDAVSGKTIETRNPATGEIITTVPDGGVEDINLAVAAARKAFEEGPWPKMKPTERANLLLKIADLVEENAEELAHLETLDNGAPVKSTIHYSAGVAEDFRYYAGWATKITGQTVPVSAPGNFFNYTRKEPVGVCGQIVPWNAPIMMASWKLSAPLATGNTVILKPASLTPLTALRLGELIQEAGFPDGVVNIVTGSGSVAGTALTEHPDVDKISFTGSTEVGKQIMRSGAGNIKKVSLELGGKSAHIVFADADYDLAIANAANAVYTNSGQACIAGSRLFVEKKIYDNFMSDLAEYTKGLRVGNGFDQSTNLGPLISAQQKETVLNYLDIGQEEGAEVLIGGNVTDNDLANGYYVKPTVVANVNNSMRIAQEEIFGPVVSGIPFEDIDEVIKLANQSEYGLGGGVNTTDLRKAHKVAHGLRTGNVWVNTYNIMDPASPFGGYKQSGLGREHGSESVDMYTETKSIWINLD</sequence>
<dbReference type="AlphaFoldDB" id="F4PFZ7"/>
<reference evidence="6 7" key="1">
    <citation type="submission" date="2009-12" db="EMBL/GenBank/DDBJ databases">
        <title>The draft genome of Batrachochytrium dendrobatidis.</title>
        <authorList>
            <consortium name="US DOE Joint Genome Institute (JGI-PGF)"/>
            <person name="Kuo A."/>
            <person name="Salamov A."/>
            <person name="Schmutz J."/>
            <person name="Lucas S."/>
            <person name="Pitluck S."/>
            <person name="Rosenblum E."/>
            <person name="Stajich J."/>
            <person name="Eisen M."/>
            <person name="Grigoriev I.V."/>
        </authorList>
    </citation>
    <scope>NUCLEOTIDE SEQUENCE [LARGE SCALE GENOMIC DNA]</scope>
    <source>
        <strain evidence="7">JAM81 / FGSC 10211</strain>
    </source>
</reference>
<dbReference type="PROSITE" id="PS00687">
    <property type="entry name" value="ALDEHYDE_DEHYDR_GLU"/>
    <property type="match status" value="1"/>
</dbReference>